<dbReference type="Proteomes" id="UP000605970">
    <property type="component" value="Unassembled WGS sequence"/>
</dbReference>
<evidence type="ECO:0000313" key="1">
    <source>
        <dbReference type="EMBL" id="KAF7637498.1"/>
    </source>
</evidence>
<accession>A0A8S9ZW89</accession>
<organism evidence="1 2">
    <name type="scientific">Meloidogyne graminicola</name>
    <dbReference type="NCBI Taxonomy" id="189291"/>
    <lineage>
        <taxon>Eukaryota</taxon>
        <taxon>Metazoa</taxon>
        <taxon>Ecdysozoa</taxon>
        <taxon>Nematoda</taxon>
        <taxon>Chromadorea</taxon>
        <taxon>Rhabditida</taxon>
        <taxon>Tylenchina</taxon>
        <taxon>Tylenchomorpha</taxon>
        <taxon>Tylenchoidea</taxon>
        <taxon>Meloidogynidae</taxon>
        <taxon>Meloidogyninae</taxon>
        <taxon>Meloidogyne</taxon>
    </lineage>
</organism>
<comment type="caution">
    <text evidence="1">The sequence shown here is derived from an EMBL/GenBank/DDBJ whole genome shotgun (WGS) entry which is preliminary data.</text>
</comment>
<keyword evidence="2" id="KW-1185">Reference proteome</keyword>
<sequence>MLDQKMGIKVRVYHGLIVEANEIKMGSCKYFKNVFFATLWIKSKDLKKRMICTTNMLIRPFVKLIIFK</sequence>
<evidence type="ECO:0000313" key="2">
    <source>
        <dbReference type="Proteomes" id="UP000605970"/>
    </source>
</evidence>
<dbReference type="EMBL" id="JABEBT010000019">
    <property type="protein sequence ID" value="KAF7637498.1"/>
    <property type="molecule type" value="Genomic_DNA"/>
</dbReference>
<protein>
    <submittedName>
        <fullName evidence="1">Uncharacterized protein</fullName>
    </submittedName>
</protein>
<dbReference type="AlphaFoldDB" id="A0A8S9ZW89"/>
<proteinExistence type="predicted"/>
<name>A0A8S9ZW89_9BILA</name>
<reference evidence="1" key="1">
    <citation type="journal article" date="2020" name="Ecol. Evol.">
        <title>Genome structure and content of the rice root-knot nematode (Meloidogyne graminicola).</title>
        <authorList>
            <person name="Phan N.T."/>
            <person name="Danchin E.G.J."/>
            <person name="Klopp C."/>
            <person name="Perfus-Barbeoch L."/>
            <person name="Kozlowski D.K."/>
            <person name="Koutsovoulos G.D."/>
            <person name="Lopez-Roques C."/>
            <person name="Bouchez O."/>
            <person name="Zahm M."/>
            <person name="Besnard G."/>
            <person name="Bellafiore S."/>
        </authorList>
    </citation>
    <scope>NUCLEOTIDE SEQUENCE</scope>
    <source>
        <strain evidence="1">VN-18</strain>
    </source>
</reference>
<gene>
    <name evidence="1" type="ORF">Mgra_00003014</name>
</gene>